<dbReference type="InterPro" id="IPR000868">
    <property type="entry name" value="Isochorismatase-like_dom"/>
</dbReference>
<dbReference type="GO" id="GO:0016787">
    <property type="term" value="F:hydrolase activity"/>
    <property type="evidence" value="ECO:0007669"/>
    <property type="project" value="UniProtKB-KW"/>
</dbReference>
<dbReference type="PANTHER" id="PTHR43540:SF6">
    <property type="entry name" value="ISOCHORISMATASE-LIKE DOMAIN-CONTAINING PROTEIN"/>
    <property type="match status" value="1"/>
</dbReference>
<feature type="domain" description="Isochorismatase-like" evidence="3">
    <location>
        <begin position="20"/>
        <end position="182"/>
    </location>
</feature>
<evidence type="ECO:0000313" key="5">
    <source>
        <dbReference type="Proteomes" id="UP000474024"/>
    </source>
</evidence>
<dbReference type="Pfam" id="PF00857">
    <property type="entry name" value="Isochorismatase"/>
    <property type="match status" value="1"/>
</dbReference>
<dbReference type="SUPFAM" id="SSF52499">
    <property type="entry name" value="Isochorismatase-like hydrolases"/>
    <property type="match status" value="1"/>
</dbReference>
<evidence type="ECO:0000313" key="4">
    <source>
        <dbReference type="EMBL" id="MST75261.1"/>
    </source>
</evidence>
<dbReference type="EMBL" id="VUNI01000015">
    <property type="protein sequence ID" value="MST75261.1"/>
    <property type="molecule type" value="Genomic_DNA"/>
</dbReference>
<reference evidence="4 5" key="1">
    <citation type="submission" date="2019-08" db="EMBL/GenBank/DDBJ databases">
        <title>In-depth cultivation of the pig gut microbiome towards novel bacterial diversity and tailored functional studies.</title>
        <authorList>
            <person name="Wylensek D."/>
            <person name="Hitch T.C.A."/>
            <person name="Clavel T."/>
        </authorList>
    </citation>
    <scope>NUCLEOTIDE SEQUENCE [LARGE SCALE GENOMIC DNA]</scope>
    <source>
        <strain evidence="4 5">MUC/MUC-530-WT-4D</strain>
    </source>
</reference>
<dbReference type="InterPro" id="IPR036380">
    <property type="entry name" value="Isochorismatase-like_sf"/>
</dbReference>
<keyword evidence="2 4" id="KW-0378">Hydrolase</keyword>
<protein>
    <submittedName>
        <fullName evidence="4">Cysteine hydrolase</fullName>
    </submittedName>
</protein>
<dbReference type="PANTHER" id="PTHR43540">
    <property type="entry name" value="PEROXYUREIDOACRYLATE/UREIDOACRYLATE AMIDOHYDROLASE-RELATED"/>
    <property type="match status" value="1"/>
</dbReference>
<organism evidence="4 5">
    <name type="scientific">Roseburia porci</name>
    <dbReference type="NCBI Taxonomy" id="2605790"/>
    <lineage>
        <taxon>Bacteria</taxon>
        <taxon>Bacillati</taxon>
        <taxon>Bacillota</taxon>
        <taxon>Clostridia</taxon>
        <taxon>Lachnospirales</taxon>
        <taxon>Lachnospiraceae</taxon>
        <taxon>Roseburia</taxon>
    </lineage>
</organism>
<proteinExistence type="inferred from homology"/>
<dbReference type="Gene3D" id="3.40.50.850">
    <property type="entry name" value="Isochorismatase-like"/>
    <property type="match status" value="1"/>
</dbReference>
<dbReference type="CDD" id="cd00431">
    <property type="entry name" value="cysteine_hydrolases"/>
    <property type="match status" value="1"/>
</dbReference>
<dbReference type="RefSeq" id="WP_154430222.1">
    <property type="nucleotide sequence ID" value="NZ_VUNI01000015.1"/>
</dbReference>
<keyword evidence="5" id="KW-1185">Reference proteome</keyword>
<dbReference type="AlphaFoldDB" id="A0A6L5YU74"/>
<dbReference type="Proteomes" id="UP000474024">
    <property type="component" value="Unassembled WGS sequence"/>
</dbReference>
<dbReference type="InterPro" id="IPR050272">
    <property type="entry name" value="Isochorismatase-like_hydrls"/>
</dbReference>
<evidence type="ECO:0000256" key="1">
    <source>
        <dbReference type="ARBA" id="ARBA00006336"/>
    </source>
</evidence>
<evidence type="ECO:0000259" key="3">
    <source>
        <dbReference type="Pfam" id="PF00857"/>
    </source>
</evidence>
<gene>
    <name evidence="4" type="ORF">FYJ75_09535</name>
</gene>
<name>A0A6L5YU74_9FIRM</name>
<comment type="caution">
    <text evidence="4">The sequence shown here is derived from an EMBL/GenBank/DDBJ whole genome shotgun (WGS) entry which is preliminary data.</text>
</comment>
<accession>A0A6L5YU74</accession>
<evidence type="ECO:0000256" key="2">
    <source>
        <dbReference type="ARBA" id="ARBA00022801"/>
    </source>
</evidence>
<comment type="similarity">
    <text evidence="1">Belongs to the isochorismatase family.</text>
</comment>
<sequence length="219" mass="25118">MSKRYWEWKSSFPVKAEDAAFLIIDMQKGFVDEGGCLEVPMAREQLPVMVDFMEFCHENKISVYKSVFAQGPDFSYDFYWNKNKERGLMDENGDYRFAIGSEECEMTGALDSGAQDIVFPKYGYDCFAYTKLDQWLKKENKKTLIICGTVVNWCVDSTVRSAYHKGYQVVVLADAVSGYDHAGLTGRQWVETELDLFGEAFAKVESARQLEQEISDNRK</sequence>